<reference evidence="2 3" key="1">
    <citation type="submission" date="2019-11" db="EMBL/GenBank/DDBJ databases">
        <title>Venatorbacter sp. nov. a predator of Campylobacter and other Gram-negative bacteria.</title>
        <authorList>
            <person name="Saeedi A."/>
            <person name="Cummings N.J."/>
            <person name="Connerton I.F."/>
            <person name="Connerton P.L."/>
        </authorList>
    </citation>
    <scope>NUCLEOTIDE SEQUENCE [LARGE SCALE GENOMIC DNA]</scope>
    <source>
        <strain evidence="2">XL5</strain>
    </source>
</reference>
<dbReference type="PRINTS" id="PR00111">
    <property type="entry name" value="ABHYDROLASE"/>
</dbReference>
<organism evidence="2 3">
    <name type="scientific">Venatoribacter cucullus</name>
    <dbReference type="NCBI Taxonomy" id="2661630"/>
    <lineage>
        <taxon>Bacteria</taxon>
        <taxon>Pseudomonadati</taxon>
        <taxon>Pseudomonadota</taxon>
        <taxon>Gammaproteobacteria</taxon>
        <taxon>Oceanospirillales</taxon>
        <taxon>Oceanospirillaceae</taxon>
        <taxon>Venatoribacter</taxon>
    </lineage>
</organism>
<dbReference type="Gene3D" id="3.40.50.1820">
    <property type="entry name" value="alpha/beta hydrolase"/>
    <property type="match status" value="1"/>
</dbReference>
<dbReference type="AlphaFoldDB" id="A0A9E8FLX7"/>
<keyword evidence="2" id="KW-0378">Hydrolase</keyword>
<evidence type="ECO:0000259" key="1">
    <source>
        <dbReference type="Pfam" id="PF00561"/>
    </source>
</evidence>
<dbReference type="InterPro" id="IPR029058">
    <property type="entry name" value="AB_hydrolase_fold"/>
</dbReference>
<dbReference type="SUPFAM" id="SSF53474">
    <property type="entry name" value="alpha/beta-Hydrolases"/>
    <property type="match status" value="1"/>
</dbReference>
<dbReference type="GO" id="GO:0016787">
    <property type="term" value="F:hydrolase activity"/>
    <property type="evidence" value="ECO:0007669"/>
    <property type="project" value="UniProtKB-KW"/>
</dbReference>
<accession>A0A9E8FLX7</accession>
<dbReference type="InterPro" id="IPR000073">
    <property type="entry name" value="AB_hydrolase_1"/>
</dbReference>
<keyword evidence="3" id="KW-1185">Reference proteome</keyword>
<dbReference type="EMBL" id="CP046056">
    <property type="protein sequence ID" value="QQD24284.1"/>
    <property type="molecule type" value="Genomic_DNA"/>
</dbReference>
<proteinExistence type="predicted"/>
<dbReference type="Pfam" id="PF00561">
    <property type="entry name" value="Abhydrolase_1"/>
    <property type="match status" value="1"/>
</dbReference>
<sequence>MTELSCACRYGTLRGVVYGNPDQPLLLALHGWLDNAASFSRLAPLLADYCVVAVDLPGHGHSDWLGEGGEYLIWSSLPALTDLIHTHPLFHGRSFHLLGHSMGSAAGLLLAAVVPERLLSYMALDALGPLTTAPAQAPQQLAQAVLTQPAAESRRYRSAAAALQARLRNNPELSADCIGAVVARNLRTLDSGDVQWTTDPRLRLPSSVRLTDEQLQAFFQQLPVPALVIRAEQGIIPLSVFQQRLSWLPQGQLISLPGHHHFHLEASTCAAVATALKEFLTHV</sequence>
<name>A0A9E8FLX7_9GAMM</name>
<dbReference type="KEGG" id="vcw:GJQ55_07235"/>
<dbReference type="RefSeq" id="WP_228344324.1">
    <property type="nucleotide sequence ID" value="NZ_CP045550.1"/>
</dbReference>
<evidence type="ECO:0000313" key="2">
    <source>
        <dbReference type="EMBL" id="QQD24284.1"/>
    </source>
</evidence>
<gene>
    <name evidence="2" type="ORF">GJQ55_07235</name>
</gene>
<evidence type="ECO:0000313" key="3">
    <source>
        <dbReference type="Proteomes" id="UP000596074"/>
    </source>
</evidence>
<feature type="domain" description="AB hydrolase-1" evidence="1">
    <location>
        <begin position="24"/>
        <end position="164"/>
    </location>
</feature>
<dbReference type="GO" id="GO:0016020">
    <property type="term" value="C:membrane"/>
    <property type="evidence" value="ECO:0007669"/>
    <property type="project" value="TreeGrafter"/>
</dbReference>
<dbReference type="InterPro" id="IPR050266">
    <property type="entry name" value="AB_hydrolase_sf"/>
</dbReference>
<dbReference type="PANTHER" id="PTHR43798">
    <property type="entry name" value="MONOACYLGLYCEROL LIPASE"/>
    <property type="match status" value="1"/>
</dbReference>
<dbReference type="Proteomes" id="UP000596074">
    <property type="component" value="Chromosome"/>
</dbReference>
<dbReference type="PANTHER" id="PTHR43798:SF33">
    <property type="entry name" value="HYDROLASE, PUTATIVE (AFU_ORTHOLOGUE AFUA_2G14860)-RELATED"/>
    <property type="match status" value="1"/>
</dbReference>
<protein>
    <submittedName>
        <fullName evidence="2">Alpha/beta fold hydrolase</fullName>
    </submittedName>
</protein>